<dbReference type="AlphaFoldDB" id="A0A1I0XHP8"/>
<dbReference type="EMBL" id="FOJW01000005">
    <property type="protein sequence ID" value="SFA99810.1"/>
    <property type="molecule type" value="Genomic_DNA"/>
</dbReference>
<dbReference type="Pfam" id="PF00246">
    <property type="entry name" value="Peptidase_M14"/>
    <property type="match status" value="1"/>
</dbReference>
<dbReference type="GO" id="GO:0004181">
    <property type="term" value="F:metallocarboxypeptidase activity"/>
    <property type="evidence" value="ECO:0007669"/>
    <property type="project" value="InterPro"/>
</dbReference>
<evidence type="ECO:0000256" key="5">
    <source>
        <dbReference type="ARBA" id="ARBA00022833"/>
    </source>
</evidence>
<evidence type="ECO:0000256" key="8">
    <source>
        <dbReference type="SAM" id="SignalP"/>
    </source>
</evidence>
<dbReference type="STRING" id="237679.SAMN04488072_10532"/>
<dbReference type="PANTHER" id="PTHR11705:SF143">
    <property type="entry name" value="SLL0236 PROTEIN"/>
    <property type="match status" value="1"/>
</dbReference>
<evidence type="ECO:0000256" key="4">
    <source>
        <dbReference type="ARBA" id="ARBA00022801"/>
    </source>
</evidence>
<dbReference type="InterPro" id="IPR003137">
    <property type="entry name" value="PA_domain"/>
</dbReference>
<keyword evidence="4" id="KW-0378">Hydrolase</keyword>
<dbReference type="GO" id="GO:0008270">
    <property type="term" value="F:zinc ion binding"/>
    <property type="evidence" value="ECO:0007669"/>
    <property type="project" value="InterPro"/>
</dbReference>
<evidence type="ECO:0000313" key="11">
    <source>
        <dbReference type="Proteomes" id="UP000198642"/>
    </source>
</evidence>
<evidence type="ECO:0000256" key="7">
    <source>
        <dbReference type="PROSITE-ProRule" id="PRU01379"/>
    </source>
</evidence>
<feature type="domain" description="Peptidase M14" evidence="9">
    <location>
        <begin position="209"/>
        <end position="466"/>
    </location>
</feature>
<dbReference type="PROSITE" id="PS52035">
    <property type="entry name" value="PEPTIDASE_M14"/>
    <property type="match status" value="1"/>
</dbReference>
<organism evidence="10 11">
    <name type="scientific">Lentibacillus halodurans</name>
    <dbReference type="NCBI Taxonomy" id="237679"/>
    <lineage>
        <taxon>Bacteria</taxon>
        <taxon>Bacillati</taxon>
        <taxon>Bacillota</taxon>
        <taxon>Bacilli</taxon>
        <taxon>Bacillales</taxon>
        <taxon>Bacillaceae</taxon>
        <taxon>Lentibacillus</taxon>
    </lineage>
</organism>
<evidence type="ECO:0000256" key="6">
    <source>
        <dbReference type="ARBA" id="ARBA00023049"/>
    </source>
</evidence>
<accession>A0A1I0XHP8</accession>
<dbReference type="Gene3D" id="3.40.630.10">
    <property type="entry name" value="Zn peptidases"/>
    <property type="match status" value="1"/>
</dbReference>
<dbReference type="GO" id="GO:0006508">
    <property type="term" value="P:proteolysis"/>
    <property type="evidence" value="ECO:0007669"/>
    <property type="project" value="UniProtKB-KW"/>
</dbReference>
<reference evidence="10 11" key="1">
    <citation type="submission" date="2016-10" db="EMBL/GenBank/DDBJ databases">
        <authorList>
            <person name="de Groot N.N."/>
        </authorList>
    </citation>
    <scope>NUCLEOTIDE SEQUENCE [LARGE SCALE GENOMIC DNA]</scope>
    <source>
        <strain evidence="10 11">CGMCC 1.3702</strain>
    </source>
</reference>
<dbReference type="SUPFAM" id="SSF53187">
    <property type="entry name" value="Zn-dependent exopeptidases"/>
    <property type="match status" value="1"/>
</dbReference>
<feature type="chain" id="PRO_5011588888" evidence="8">
    <location>
        <begin position="30"/>
        <end position="893"/>
    </location>
</feature>
<gene>
    <name evidence="10" type="ORF">SAMN04488072_10532</name>
</gene>
<evidence type="ECO:0000256" key="1">
    <source>
        <dbReference type="ARBA" id="ARBA00001947"/>
    </source>
</evidence>
<keyword evidence="3" id="KW-0645">Protease</keyword>
<keyword evidence="5" id="KW-0862">Zinc</keyword>
<dbReference type="PANTHER" id="PTHR11705">
    <property type="entry name" value="PROTEASE FAMILY M14 CARBOXYPEPTIDASE A,B"/>
    <property type="match status" value="1"/>
</dbReference>
<dbReference type="GO" id="GO:0005615">
    <property type="term" value="C:extracellular space"/>
    <property type="evidence" value="ECO:0007669"/>
    <property type="project" value="TreeGrafter"/>
</dbReference>
<dbReference type="InterPro" id="IPR000834">
    <property type="entry name" value="Peptidase_M14"/>
</dbReference>
<protein>
    <submittedName>
        <fullName evidence="10">PA domain-containing protein</fullName>
    </submittedName>
</protein>
<dbReference type="Proteomes" id="UP000198642">
    <property type="component" value="Unassembled WGS sequence"/>
</dbReference>
<dbReference type="RefSeq" id="WP_170848184.1">
    <property type="nucleotide sequence ID" value="NZ_FOJW01000005.1"/>
</dbReference>
<keyword evidence="11" id="KW-1185">Reference proteome</keyword>
<comment type="cofactor">
    <cofactor evidence="1">
        <name>Zn(2+)</name>
        <dbReference type="ChEBI" id="CHEBI:29105"/>
    </cofactor>
</comment>
<dbReference type="Pfam" id="PF02225">
    <property type="entry name" value="PA"/>
    <property type="match status" value="1"/>
</dbReference>
<evidence type="ECO:0000259" key="9">
    <source>
        <dbReference type="PROSITE" id="PS52035"/>
    </source>
</evidence>
<feature type="signal peptide" evidence="8">
    <location>
        <begin position="1"/>
        <end position="29"/>
    </location>
</feature>
<dbReference type="SMART" id="SM00631">
    <property type="entry name" value="Zn_pept"/>
    <property type="match status" value="1"/>
</dbReference>
<sequence>MQKHNWKRIIPFLLILSLFAPMNLLTGMAASNDEREGYVSEIASGPLAGKSFDYFWSEHSTRITDAGPIDGEVIYVGKACDDSDQVPEAMDEDDVALVERGDCLFVEKIDNIEGNGYSAVLLFNDQRTDDDGCDAFPSSMSTSASIPMLAISRTVGLQLLGETGSEPVPCPDGPETESAVGTVGEKVFILNEFDPNSTETGFEQRNGNGWTVPSEEAAFLETVAEESERVTYTEAGTSVEGRPIHLVRVGYPVPPSDEEIANGRNILIQGTPHGNEPAGQEMALQLLRDLAFTDDSELLEQLSETTILFMPTPNPDGREANQRGNSWGVDNNRDHLNLDTPEIQTLAKVMNKFSPEITIDAHERPSGASPEMEMVWPRNLNIDGPLRELSKEMVQDYLMPDVEEAGFTTGIYGSPNSSTNGNERVLSNMLGLRHGIGLITESAGRAKPEDRVEMQMETALSVMRFYRERFDDVVQAVTEAPERKAADGANREPFYLDGADNREPPEWAVLDPASCGYLINSSQEEEISRHIDLFSLRTEEVSGNGVFVTMNQSMMTVIPLLLDEQARYNELSGLALEDCSNPGELEPPLGAPSLANLRILADRFASDGEFANDEAARAVTLHLTAVSQFEEQGETEKVVKHLDGLLELLQHQRENELITEEAYHLIEPQADSYMKELQYAFYQGFVGDDGNSWDSSDFVNLDSWPTNPDGAVYTIQDNTGQIDLDNRQQGNGSAYGRVTPYMEDTENSELLVRFKANEIGNNQRMRLWLQSDAFSPGSSMPVNGYGVELNLNTNELILRGRYDSSSTNFDRIDANMSDEWHWVRLRKQDDELMVRLWHDDSDEPAEWDMVHTLSADEQLPNQSGKTLLSVINFDYDSSNRFNFDEIIVSDLDQ</sequence>
<dbReference type="Pfam" id="PF22888">
    <property type="entry name" value="FIMAH"/>
    <property type="match status" value="1"/>
</dbReference>
<dbReference type="SUPFAM" id="SSF52025">
    <property type="entry name" value="PA domain"/>
    <property type="match status" value="1"/>
</dbReference>
<evidence type="ECO:0000256" key="3">
    <source>
        <dbReference type="ARBA" id="ARBA00022670"/>
    </source>
</evidence>
<dbReference type="Gene3D" id="3.50.30.30">
    <property type="match status" value="1"/>
</dbReference>
<evidence type="ECO:0000256" key="2">
    <source>
        <dbReference type="ARBA" id="ARBA00005988"/>
    </source>
</evidence>
<comment type="caution">
    <text evidence="7">Lacks conserved residue(s) required for the propagation of feature annotation.</text>
</comment>
<dbReference type="InterPro" id="IPR046450">
    <property type="entry name" value="PA_dom_sf"/>
</dbReference>
<evidence type="ECO:0000313" key="10">
    <source>
        <dbReference type="EMBL" id="SFA99810.1"/>
    </source>
</evidence>
<dbReference type="InterPro" id="IPR054470">
    <property type="entry name" value="FIMAH_dom"/>
</dbReference>
<name>A0A1I0XHP8_9BACI</name>
<keyword evidence="8" id="KW-0732">Signal</keyword>
<proteinExistence type="inferred from homology"/>
<keyword evidence="6" id="KW-0482">Metalloprotease</keyword>
<comment type="similarity">
    <text evidence="2 7">Belongs to the peptidase M14 family.</text>
</comment>
<dbReference type="CDD" id="cd00538">
    <property type="entry name" value="PA"/>
    <property type="match status" value="1"/>
</dbReference>
<dbReference type="CDD" id="cd06242">
    <property type="entry name" value="M14-like"/>
    <property type="match status" value="1"/>
</dbReference>